<dbReference type="EMBL" id="UOFU01000391">
    <property type="protein sequence ID" value="VAX04703.1"/>
    <property type="molecule type" value="Genomic_DNA"/>
</dbReference>
<dbReference type="InterPro" id="IPR025392">
    <property type="entry name" value="DUF4124"/>
</dbReference>
<dbReference type="AlphaFoldDB" id="A0A3B1AYC8"/>
<proteinExistence type="predicted"/>
<organism evidence="3">
    <name type="scientific">hydrothermal vent metagenome</name>
    <dbReference type="NCBI Taxonomy" id="652676"/>
    <lineage>
        <taxon>unclassified sequences</taxon>
        <taxon>metagenomes</taxon>
        <taxon>ecological metagenomes</taxon>
    </lineage>
</organism>
<evidence type="ECO:0000313" key="3">
    <source>
        <dbReference type="EMBL" id="VAX04703.1"/>
    </source>
</evidence>
<evidence type="ECO:0000256" key="1">
    <source>
        <dbReference type="SAM" id="MobiDB-lite"/>
    </source>
</evidence>
<sequence>MFLSLLIVLIIVLVAGAFFLAPDNPDDGSPALLQGLSQIRSMTERLGDEESHTTTVYKWQDADGEWHFSNTPPPQGVASQIQTYRADTNVIQAPPQQQQKPIDATPPPSSAPSTELDPGIPGLPSPAKAKKLLDDARAVQDLNDNRIDVLNRQIDGGN</sequence>
<evidence type="ECO:0000259" key="2">
    <source>
        <dbReference type="Pfam" id="PF13511"/>
    </source>
</evidence>
<feature type="region of interest" description="Disordered" evidence="1">
    <location>
        <begin position="86"/>
        <end position="128"/>
    </location>
</feature>
<feature type="domain" description="DUF4124" evidence="2">
    <location>
        <begin position="55"/>
        <end position="114"/>
    </location>
</feature>
<protein>
    <recommendedName>
        <fullName evidence="2">DUF4124 domain-containing protein</fullName>
    </recommendedName>
</protein>
<dbReference type="Pfam" id="PF13511">
    <property type="entry name" value="DUF4124"/>
    <property type="match status" value="1"/>
</dbReference>
<gene>
    <name evidence="3" type="ORF">MNBD_GAMMA20-867</name>
</gene>
<reference evidence="3" key="1">
    <citation type="submission" date="2018-06" db="EMBL/GenBank/DDBJ databases">
        <authorList>
            <person name="Zhirakovskaya E."/>
        </authorList>
    </citation>
    <scope>NUCLEOTIDE SEQUENCE</scope>
</reference>
<name>A0A3B1AYC8_9ZZZZ</name>
<feature type="compositionally biased region" description="Low complexity" evidence="1">
    <location>
        <begin position="92"/>
        <end position="101"/>
    </location>
</feature>
<accession>A0A3B1AYC8</accession>